<dbReference type="GeneID" id="44084472"/>
<dbReference type="EMBL" id="CP048738">
    <property type="protein sequence ID" value="QIB79113.1"/>
    <property type="molecule type" value="Genomic_DNA"/>
</dbReference>
<organism evidence="1 2">
    <name type="scientific">Haloferax volcanii</name>
    <name type="common">Halobacterium volcanii</name>
    <dbReference type="NCBI Taxonomy" id="2246"/>
    <lineage>
        <taxon>Archaea</taxon>
        <taxon>Methanobacteriati</taxon>
        <taxon>Methanobacteriota</taxon>
        <taxon>Stenosarchaea group</taxon>
        <taxon>Halobacteria</taxon>
        <taxon>Halobacteriales</taxon>
        <taxon>Haloferacaceae</taxon>
        <taxon>Haloferax</taxon>
    </lineage>
</organism>
<evidence type="ECO:0000313" key="2">
    <source>
        <dbReference type="Proteomes" id="UP000465667"/>
    </source>
</evidence>
<proteinExistence type="predicted"/>
<dbReference type="AlphaFoldDB" id="A0A6C0UX17"/>
<gene>
    <name evidence="1" type="ORF">G3A49_13645</name>
</gene>
<reference evidence="1 2" key="1">
    <citation type="submission" date="2020-02" db="EMBL/GenBank/DDBJ databases">
        <title>Whole genome sequence of Haloferax alexandrinus pws1.</title>
        <authorList>
            <person name="Verma D.K."/>
            <person name="Gopal K."/>
            <person name="Prasad E.S."/>
        </authorList>
    </citation>
    <scope>NUCLEOTIDE SEQUENCE [LARGE SCALE GENOMIC DNA]</scope>
    <source>
        <strain evidence="2">wsp1</strain>
    </source>
</reference>
<accession>A0A6C0UX17</accession>
<protein>
    <submittedName>
        <fullName evidence="1">Uncharacterized protein</fullName>
    </submittedName>
</protein>
<dbReference type="KEGG" id="hale:G3A49_13645"/>
<name>A0A6C0UX17_HALVO</name>
<dbReference type="RefSeq" id="WP_163489382.1">
    <property type="nucleotide sequence ID" value="NZ_CP048738.1"/>
</dbReference>
<dbReference type="Proteomes" id="UP000465667">
    <property type="component" value="Chromosome"/>
</dbReference>
<sequence>MIFYKIGSRGEGSLVLLGNNESADQRTTVQKMLRGEYTAMDAVRDSWFDGNAVCNGGSTCNVPPAELIPQKDELDQVEMISSQVQYMEDMWSQNLSANVNDMGSSSASNYLKNGN</sequence>
<evidence type="ECO:0000313" key="1">
    <source>
        <dbReference type="EMBL" id="QIB79113.1"/>
    </source>
</evidence>